<evidence type="ECO:0000313" key="1">
    <source>
        <dbReference type="EMBL" id="SUY92750.1"/>
    </source>
</evidence>
<name>A0A381KN08_9ENTR</name>
<organism evidence="1 2">
    <name type="scientific">Buttiauxella agrestis</name>
    <dbReference type="NCBI Taxonomy" id="82977"/>
    <lineage>
        <taxon>Bacteria</taxon>
        <taxon>Pseudomonadati</taxon>
        <taxon>Pseudomonadota</taxon>
        <taxon>Gammaproteobacteria</taxon>
        <taxon>Enterobacterales</taxon>
        <taxon>Enterobacteriaceae</taxon>
        <taxon>Buttiauxella</taxon>
    </lineage>
</organism>
<accession>A0A381KN08</accession>
<dbReference type="EMBL" id="UIGI01000002">
    <property type="protein sequence ID" value="SUY92750.1"/>
    <property type="molecule type" value="Genomic_DNA"/>
</dbReference>
<gene>
    <name evidence="1" type="ORF">NCTC12119_04779</name>
</gene>
<protein>
    <submittedName>
        <fullName evidence="1">Uncharacterized protein</fullName>
    </submittedName>
</protein>
<evidence type="ECO:0000313" key="2">
    <source>
        <dbReference type="Proteomes" id="UP000255528"/>
    </source>
</evidence>
<dbReference type="AlphaFoldDB" id="A0A381KN08"/>
<dbReference type="Proteomes" id="UP000255528">
    <property type="component" value="Unassembled WGS sequence"/>
</dbReference>
<proteinExistence type="predicted"/>
<reference evidence="1 2" key="1">
    <citation type="submission" date="2018-06" db="EMBL/GenBank/DDBJ databases">
        <authorList>
            <consortium name="Pathogen Informatics"/>
            <person name="Doyle S."/>
        </authorList>
    </citation>
    <scope>NUCLEOTIDE SEQUENCE [LARGE SCALE GENOMIC DNA]</scope>
    <source>
        <strain evidence="1 2">NCTC12119</strain>
    </source>
</reference>
<dbReference type="RefSeq" id="WP_115631992.1">
    <property type="nucleotide sequence ID" value="NZ_UIGI01000002.1"/>
</dbReference>
<sequence length="178" mass="20607">MKTTGDSNNVVSNGYLKWEELPIPVIGDGERFCETLVAKYFWDNRELSDLQKDEVKWAINEFSGRLLLLPRVTREFLAMLYERSEEINVRFPDSRSVYLLAVLKTYPSAQEEIDLLSASRLITIDSDDKSVGDNSLQEIGMQMYGFTSPLLSEYFYYYVKDHGLSFRKIIGEINLSEF</sequence>